<proteinExistence type="predicted"/>
<dbReference type="Gene3D" id="3.30.1330.60">
    <property type="entry name" value="OmpA-like domain"/>
    <property type="match status" value="1"/>
</dbReference>
<dbReference type="EMBL" id="SMDR01000001">
    <property type="protein sequence ID" value="TNJ34804.1"/>
    <property type="molecule type" value="Genomic_DNA"/>
</dbReference>
<accession>A0A5C4RUY5</accession>
<evidence type="ECO:0000313" key="7">
    <source>
        <dbReference type="EMBL" id="TNJ34804.1"/>
    </source>
</evidence>
<dbReference type="InterPro" id="IPR050330">
    <property type="entry name" value="Bact_OuterMem_StrucFunc"/>
</dbReference>
<keyword evidence="3" id="KW-0998">Cell outer membrane</keyword>
<feature type="region of interest" description="Disordered" evidence="5">
    <location>
        <begin position="69"/>
        <end position="167"/>
    </location>
</feature>
<feature type="domain" description="OmpA-like" evidence="6">
    <location>
        <begin position="321"/>
        <end position="436"/>
    </location>
</feature>
<comment type="subcellular location">
    <subcellularLocation>
        <location evidence="1">Cell outer membrane</location>
    </subcellularLocation>
</comment>
<dbReference type="Proteomes" id="UP000305760">
    <property type="component" value="Unassembled WGS sequence"/>
</dbReference>
<organism evidence="7 8">
    <name type="scientific">Arenimonas terrae</name>
    <dbReference type="NCBI Taxonomy" id="2546226"/>
    <lineage>
        <taxon>Bacteria</taxon>
        <taxon>Pseudomonadati</taxon>
        <taxon>Pseudomonadota</taxon>
        <taxon>Gammaproteobacteria</taxon>
        <taxon>Lysobacterales</taxon>
        <taxon>Lysobacteraceae</taxon>
        <taxon>Arenimonas</taxon>
    </lineage>
</organism>
<protein>
    <submittedName>
        <fullName evidence="7">OmpA family protein</fullName>
    </submittedName>
</protein>
<evidence type="ECO:0000256" key="4">
    <source>
        <dbReference type="PROSITE-ProRule" id="PRU00473"/>
    </source>
</evidence>
<evidence type="ECO:0000256" key="5">
    <source>
        <dbReference type="SAM" id="MobiDB-lite"/>
    </source>
</evidence>
<reference evidence="7 8" key="1">
    <citation type="submission" date="2019-03" db="EMBL/GenBank/DDBJ databases">
        <title>Arenimonas daejeonensis sp. nov., isolated from compost.</title>
        <authorList>
            <person name="Jeon C.O."/>
        </authorList>
    </citation>
    <scope>NUCLEOTIDE SEQUENCE [LARGE SCALE GENOMIC DNA]</scope>
    <source>
        <strain evidence="7 8">R29</strain>
    </source>
</reference>
<dbReference type="Pfam" id="PF00691">
    <property type="entry name" value="OmpA"/>
    <property type="match status" value="1"/>
</dbReference>
<feature type="compositionally biased region" description="Low complexity" evidence="5">
    <location>
        <begin position="75"/>
        <end position="102"/>
    </location>
</feature>
<dbReference type="InterPro" id="IPR036737">
    <property type="entry name" value="OmpA-like_sf"/>
</dbReference>
<dbReference type="PROSITE" id="PS51123">
    <property type="entry name" value="OMPA_2"/>
    <property type="match status" value="1"/>
</dbReference>
<dbReference type="PRINTS" id="PR01021">
    <property type="entry name" value="OMPADOMAIN"/>
</dbReference>
<dbReference type="InterPro" id="IPR006665">
    <property type="entry name" value="OmpA-like"/>
</dbReference>
<evidence type="ECO:0000313" key="8">
    <source>
        <dbReference type="Proteomes" id="UP000305760"/>
    </source>
</evidence>
<evidence type="ECO:0000256" key="2">
    <source>
        <dbReference type="ARBA" id="ARBA00023136"/>
    </source>
</evidence>
<gene>
    <name evidence="7" type="ORF">E1B00_03200</name>
</gene>
<feature type="region of interest" description="Disordered" evidence="5">
    <location>
        <begin position="1"/>
        <end position="45"/>
    </location>
</feature>
<comment type="caution">
    <text evidence="7">The sequence shown here is derived from an EMBL/GenBank/DDBJ whole genome shotgun (WGS) entry which is preliminary data.</text>
</comment>
<evidence type="ECO:0000256" key="3">
    <source>
        <dbReference type="ARBA" id="ARBA00023237"/>
    </source>
</evidence>
<dbReference type="AlphaFoldDB" id="A0A5C4RUY5"/>
<sequence length="436" mass="46683">MMWPLPMETKGPPGRPAPSRSLRVRMRASPADAVPPRPKWFRRPFPAPERSMRLPLLLAASLGLAACGQASDAGPALSASAPERAAESAPPAAEATAAGVSELSYEDEARAQGETSASEGGANAQAPQGIAVGEPNPSTPAAEADFDPASVAESSATLPPFPFFKEPEGLVSTLDDKDRNKNFDREHMIAGGKIVAVEGKVFRDRFQLTNPDQREYSDIEFQRNYADAIAALGGAEVSATQYTNEALQAFGGRDKVDRHYHGTCASDGCENHTYLIRQGGKEWWIQVSTGAIPLHGEVVVLERQAMTSKLGFVDAAEMKKKLDADGRIALYINFDLDKATLRPDAAPVIDEIAKLLAGDPALKLSIDGHTDSTGTAERNRELSRQRAEAVQAALVGKGIAADRLAAQGFGPDRPLVPETDEASRGKNRRVELVKRD</sequence>
<feature type="region of interest" description="Disordered" evidence="5">
    <location>
        <begin position="409"/>
        <end position="436"/>
    </location>
</feature>
<keyword evidence="2 4" id="KW-0472">Membrane</keyword>
<evidence type="ECO:0000259" key="6">
    <source>
        <dbReference type="PROSITE" id="PS51123"/>
    </source>
</evidence>
<keyword evidence="8" id="KW-1185">Reference proteome</keyword>
<name>A0A5C4RUY5_9GAMM</name>
<dbReference type="OrthoDB" id="9792021at2"/>
<dbReference type="InterPro" id="IPR006664">
    <property type="entry name" value="OMP_bac"/>
</dbReference>
<dbReference type="PANTHER" id="PTHR30329:SF21">
    <property type="entry name" value="LIPOPROTEIN YIAD-RELATED"/>
    <property type="match status" value="1"/>
</dbReference>
<dbReference type="GO" id="GO:0009279">
    <property type="term" value="C:cell outer membrane"/>
    <property type="evidence" value="ECO:0007669"/>
    <property type="project" value="UniProtKB-SubCell"/>
</dbReference>
<dbReference type="CDD" id="cd07185">
    <property type="entry name" value="OmpA_C-like"/>
    <property type="match status" value="1"/>
</dbReference>
<evidence type="ECO:0000256" key="1">
    <source>
        <dbReference type="ARBA" id="ARBA00004442"/>
    </source>
</evidence>
<feature type="compositionally biased region" description="Basic and acidic residues" evidence="5">
    <location>
        <begin position="421"/>
        <end position="436"/>
    </location>
</feature>
<dbReference type="SUPFAM" id="SSF103088">
    <property type="entry name" value="OmpA-like"/>
    <property type="match status" value="1"/>
</dbReference>
<dbReference type="PANTHER" id="PTHR30329">
    <property type="entry name" value="STATOR ELEMENT OF FLAGELLAR MOTOR COMPLEX"/>
    <property type="match status" value="1"/>
</dbReference>